<feature type="compositionally biased region" description="Polar residues" evidence="1">
    <location>
        <begin position="9"/>
        <end position="23"/>
    </location>
</feature>
<dbReference type="EMBL" id="JBBPFD010000020">
    <property type="protein sequence ID" value="KAK7884007.1"/>
    <property type="molecule type" value="Genomic_DNA"/>
</dbReference>
<dbReference type="AlphaFoldDB" id="A0AAW0N3X6"/>
<accession>A0AAW0N3X6</accession>
<dbReference type="Proteomes" id="UP001460270">
    <property type="component" value="Unassembled WGS sequence"/>
</dbReference>
<keyword evidence="3" id="KW-1185">Reference proteome</keyword>
<sequence>MSVPALPNLEQTDSDSNPLNVCPSSLPKPGGPDSDSEPSESLYPNLERPDSDSNPLNVCPSSLPKPEDLTLTLPSECLSQLSTPNLRPDSDSNPLNVCPSSLPNLEDLICLPLTPPPNLRT</sequence>
<comment type="caution">
    <text evidence="2">The sequence shown here is derived from an EMBL/GenBank/DDBJ whole genome shotgun (WGS) entry which is preliminary data.</text>
</comment>
<gene>
    <name evidence="2" type="ORF">WMY93_027130</name>
</gene>
<evidence type="ECO:0000256" key="1">
    <source>
        <dbReference type="SAM" id="MobiDB-lite"/>
    </source>
</evidence>
<feature type="region of interest" description="Disordered" evidence="1">
    <location>
        <begin position="1"/>
        <end position="68"/>
    </location>
</feature>
<proteinExistence type="predicted"/>
<evidence type="ECO:0000313" key="3">
    <source>
        <dbReference type="Proteomes" id="UP001460270"/>
    </source>
</evidence>
<organism evidence="2 3">
    <name type="scientific">Mugilogobius chulae</name>
    <name type="common">yellowstripe goby</name>
    <dbReference type="NCBI Taxonomy" id="88201"/>
    <lineage>
        <taxon>Eukaryota</taxon>
        <taxon>Metazoa</taxon>
        <taxon>Chordata</taxon>
        <taxon>Craniata</taxon>
        <taxon>Vertebrata</taxon>
        <taxon>Euteleostomi</taxon>
        <taxon>Actinopterygii</taxon>
        <taxon>Neopterygii</taxon>
        <taxon>Teleostei</taxon>
        <taxon>Neoteleostei</taxon>
        <taxon>Acanthomorphata</taxon>
        <taxon>Gobiaria</taxon>
        <taxon>Gobiiformes</taxon>
        <taxon>Gobioidei</taxon>
        <taxon>Gobiidae</taxon>
        <taxon>Gobionellinae</taxon>
        <taxon>Mugilogobius</taxon>
    </lineage>
</organism>
<protein>
    <submittedName>
        <fullName evidence="2">Uncharacterized protein</fullName>
    </submittedName>
</protein>
<evidence type="ECO:0000313" key="2">
    <source>
        <dbReference type="EMBL" id="KAK7884007.1"/>
    </source>
</evidence>
<name>A0AAW0N3X6_9GOBI</name>
<reference evidence="3" key="1">
    <citation type="submission" date="2024-04" db="EMBL/GenBank/DDBJ databases">
        <title>Salinicola lusitanus LLJ914,a marine bacterium isolated from the Okinawa Trough.</title>
        <authorList>
            <person name="Li J."/>
        </authorList>
    </citation>
    <scope>NUCLEOTIDE SEQUENCE [LARGE SCALE GENOMIC DNA]</scope>
</reference>